<organism evidence="3 4">
    <name type="scientific">Dipteronia sinensis</name>
    <dbReference type="NCBI Taxonomy" id="43782"/>
    <lineage>
        <taxon>Eukaryota</taxon>
        <taxon>Viridiplantae</taxon>
        <taxon>Streptophyta</taxon>
        <taxon>Embryophyta</taxon>
        <taxon>Tracheophyta</taxon>
        <taxon>Spermatophyta</taxon>
        <taxon>Magnoliopsida</taxon>
        <taxon>eudicotyledons</taxon>
        <taxon>Gunneridae</taxon>
        <taxon>Pentapetalae</taxon>
        <taxon>rosids</taxon>
        <taxon>malvids</taxon>
        <taxon>Sapindales</taxon>
        <taxon>Sapindaceae</taxon>
        <taxon>Hippocastanoideae</taxon>
        <taxon>Acereae</taxon>
        <taxon>Dipteronia</taxon>
    </lineage>
</organism>
<proteinExistence type="predicted"/>
<evidence type="ECO:0000259" key="2">
    <source>
        <dbReference type="Pfam" id="PF09331"/>
    </source>
</evidence>
<dbReference type="InterPro" id="IPR015410">
    <property type="entry name" value="DUF1985"/>
</dbReference>
<gene>
    <name evidence="3" type="ORF">Dsin_012611</name>
</gene>
<evidence type="ECO:0000313" key="4">
    <source>
        <dbReference type="Proteomes" id="UP001281410"/>
    </source>
</evidence>
<name>A0AAE0AIK7_9ROSI</name>
<protein>
    <recommendedName>
        <fullName evidence="2">DUF1985 domain-containing protein</fullName>
    </recommendedName>
</protein>
<feature type="compositionally biased region" description="Acidic residues" evidence="1">
    <location>
        <begin position="188"/>
        <end position="200"/>
    </location>
</feature>
<keyword evidence="4" id="KW-1185">Reference proteome</keyword>
<dbReference type="SUPFAM" id="SSF54001">
    <property type="entry name" value="Cysteine proteinases"/>
    <property type="match status" value="1"/>
</dbReference>
<comment type="caution">
    <text evidence="3">The sequence shown here is derived from an EMBL/GenBank/DDBJ whole genome shotgun (WGS) entry which is preliminary data.</text>
</comment>
<reference evidence="3" key="1">
    <citation type="journal article" date="2023" name="Plant J.">
        <title>Genome sequences and population genomics provide insights into the demographic history, inbreeding, and mutation load of two 'living fossil' tree species of Dipteronia.</title>
        <authorList>
            <person name="Feng Y."/>
            <person name="Comes H.P."/>
            <person name="Chen J."/>
            <person name="Zhu S."/>
            <person name="Lu R."/>
            <person name="Zhang X."/>
            <person name="Li P."/>
            <person name="Qiu J."/>
            <person name="Olsen K.M."/>
            <person name="Qiu Y."/>
        </authorList>
    </citation>
    <scope>NUCLEOTIDE SEQUENCE</scope>
    <source>
        <strain evidence="3">NBL</strain>
    </source>
</reference>
<dbReference type="Proteomes" id="UP001281410">
    <property type="component" value="Unassembled WGS sequence"/>
</dbReference>
<dbReference type="PANTHER" id="PTHR48449:SF1">
    <property type="entry name" value="DUF1985 DOMAIN-CONTAINING PROTEIN"/>
    <property type="match status" value="1"/>
</dbReference>
<dbReference type="PANTHER" id="PTHR48449">
    <property type="entry name" value="DUF1985 DOMAIN-CONTAINING PROTEIN"/>
    <property type="match status" value="1"/>
</dbReference>
<accession>A0AAE0AIK7</accession>
<feature type="domain" description="DUF1985" evidence="2">
    <location>
        <begin position="2"/>
        <end position="116"/>
    </location>
</feature>
<evidence type="ECO:0000256" key="1">
    <source>
        <dbReference type="SAM" id="MobiDB-lite"/>
    </source>
</evidence>
<dbReference type="Gene3D" id="3.40.395.10">
    <property type="entry name" value="Adenoviral Proteinase, Chain A"/>
    <property type="match status" value="1"/>
</dbReference>
<dbReference type="AlphaFoldDB" id="A0AAE0AIK7"/>
<dbReference type="EMBL" id="JANJYJ010000004">
    <property type="protein sequence ID" value="KAK3218641.1"/>
    <property type="molecule type" value="Genomic_DNA"/>
</dbReference>
<dbReference type="Pfam" id="PF09331">
    <property type="entry name" value="DUF1985"/>
    <property type="match status" value="1"/>
</dbReference>
<dbReference type="InterPro" id="IPR038765">
    <property type="entry name" value="Papain-like_cys_pep_sf"/>
</dbReference>
<evidence type="ECO:0000313" key="3">
    <source>
        <dbReference type="EMBL" id="KAK3218641.1"/>
    </source>
</evidence>
<sequence length="445" mass="50051">MVKFSQREFCFVTGLQFRVMLDIFLKLYAATQDGIHVRYFENDENIPITDVWARFLAGGFDQPKDCLKMALVLIANNVLFGQDLRRKVTLWLFQMVENLEAFNSFPWGSYVSMMTIHYLRPGFRSANAPLKHIVHYNLYGFLSTLEELHPTDEEKSQPYFVGVDTDLSEGPQFVPLNVELDDGEQQLDDYVDEDGNDDGNDSSNDSGNDGGQSRPQQKKQKSVKMKVPPQKQKMAARTKKQRISPETSLGIDDSTDSSRIMREVTSAMSDRFQDIVKKEIKKKFSAMEDRLNACLNCVEASLAELVNQRRQTTPEVHNFSTPVHQHFEVQGDYVGSPNVRGDGTIRKGVGEGDATLTKVLDGGDGTVGKGVVGGNGSNWIMISVQQSIPKKLPVQLDNDSCGVFICRYTDMLMHHKCFWGWGTKNVPGFREEMAQEIFANSVASD</sequence>
<feature type="region of interest" description="Disordered" evidence="1">
    <location>
        <begin position="188"/>
        <end position="255"/>
    </location>
</feature>